<gene>
    <name evidence="1" type="ORF">SHM_11110</name>
</gene>
<dbReference type="Proteomes" id="UP001163387">
    <property type="component" value="Chromosome"/>
</dbReference>
<organism evidence="1 2">
    <name type="scientific">Spiroplasma ixodetis</name>
    <dbReference type="NCBI Taxonomy" id="2141"/>
    <lineage>
        <taxon>Bacteria</taxon>
        <taxon>Bacillati</taxon>
        <taxon>Mycoplasmatota</taxon>
        <taxon>Mollicutes</taxon>
        <taxon>Entomoplasmatales</taxon>
        <taxon>Spiroplasmataceae</taxon>
        <taxon>Spiroplasma</taxon>
    </lineage>
</organism>
<accession>A0ABM8BUW6</accession>
<protein>
    <submittedName>
        <fullName evidence="1">Uncharacterized protein</fullName>
    </submittedName>
</protein>
<keyword evidence="2" id="KW-1185">Reference proteome</keyword>
<evidence type="ECO:0000313" key="2">
    <source>
        <dbReference type="Proteomes" id="UP001163387"/>
    </source>
</evidence>
<sequence>MLKKNWIKKRLNNIEKNNLELLKFKFLKETISINSVYFDSPLHFLKPENYSDYRGFLEICVSLFYKITILD</sequence>
<name>A0ABM8BUW6_9MOLU</name>
<evidence type="ECO:0000313" key="1">
    <source>
        <dbReference type="EMBL" id="BDT03465.1"/>
    </source>
</evidence>
<dbReference type="EMBL" id="AP026933">
    <property type="protein sequence ID" value="BDT03465.1"/>
    <property type="molecule type" value="Genomic_DNA"/>
</dbReference>
<reference evidence="1 2" key="1">
    <citation type="journal article" date="2022" name="Front. Microbiol.">
        <title>Male-killing mechanisms vary between Spiroplasma species.</title>
        <authorList>
            <person name="Arai H."/>
            <person name="Inoue M."/>
            <person name="Kageyama D."/>
        </authorList>
    </citation>
    <scope>NUCLEOTIDE SEQUENCE [LARGE SCALE GENOMIC DNA]</scope>
    <source>
        <strain evidence="2">sHm</strain>
    </source>
</reference>
<proteinExistence type="predicted"/>